<dbReference type="InterPro" id="IPR017911">
    <property type="entry name" value="MacB-like_ATP-bd"/>
</dbReference>
<keyword evidence="3 6" id="KW-0067">ATP-binding</keyword>
<dbReference type="GO" id="GO:0005886">
    <property type="term" value="C:plasma membrane"/>
    <property type="evidence" value="ECO:0007669"/>
    <property type="project" value="TreeGrafter"/>
</dbReference>
<dbReference type="OrthoDB" id="9809450at2"/>
<gene>
    <name evidence="6" type="ORF">DENIS_1234</name>
</gene>
<dbReference type="GO" id="GO:0022857">
    <property type="term" value="F:transmembrane transporter activity"/>
    <property type="evidence" value="ECO:0007669"/>
    <property type="project" value="UniProtKB-ARBA"/>
</dbReference>
<reference evidence="7" key="2">
    <citation type="submission" date="2019-01" db="EMBL/GenBank/DDBJ databases">
        <title>Genome sequence of Desulfonema ishimotonii strain Tokyo 01.</title>
        <authorList>
            <person name="Fukui M."/>
        </authorList>
    </citation>
    <scope>NUCLEOTIDE SEQUENCE [LARGE SCALE GENOMIC DNA]</scope>
    <source>
        <strain evidence="7">Tokyo 01</strain>
    </source>
</reference>
<evidence type="ECO:0000313" key="6">
    <source>
        <dbReference type="EMBL" id="GBC60283.1"/>
    </source>
</evidence>
<reference evidence="7" key="1">
    <citation type="submission" date="2017-11" db="EMBL/GenBank/DDBJ databases">
        <authorList>
            <person name="Watanabe M."/>
            <person name="Kojima H."/>
        </authorList>
    </citation>
    <scope>NUCLEOTIDE SEQUENCE [LARGE SCALE GENOMIC DNA]</scope>
    <source>
        <strain evidence="7">Tokyo 01</strain>
    </source>
</reference>
<feature type="domain" description="ABC transporter" evidence="5">
    <location>
        <begin position="4"/>
        <end position="227"/>
    </location>
</feature>
<keyword evidence="7" id="KW-1185">Reference proteome</keyword>
<dbReference type="AlphaFoldDB" id="A0A401FTJ8"/>
<dbReference type="SUPFAM" id="SSF52540">
    <property type="entry name" value="P-loop containing nucleoside triphosphate hydrolases"/>
    <property type="match status" value="1"/>
</dbReference>
<evidence type="ECO:0000256" key="4">
    <source>
        <dbReference type="ARBA" id="ARBA00038388"/>
    </source>
</evidence>
<sequence length="227" mass="25108">MNILEARHLTRTYTIGDREIRVLDDISLAVPRGEFTVIEGSSGSGKTTLLTLLSGLDRPTAGSVFVRETDITHMTEDALAPLRNETFGFVFQSFHLVPSLTTLENVSFPAELGRDRAAREKAARLLERVGLQARGRNYPHQLSGGEKQRVAICRALINAPEIIFADEPTGNLDSENSDAILRLLLSLRQEQGVTLVLVTHSPEIAEMADRVITLRDGRIISEKRHAE</sequence>
<dbReference type="CDD" id="cd03255">
    <property type="entry name" value="ABC_MJ0796_LolCDE_FtsE"/>
    <property type="match status" value="1"/>
</dbReference>
<dbReference type="Gene3D" id="3.40.50.300">
    <property type="entry name" value="P-loop containing nucleotide triphosphate hydrolases"/>
    <property type="match status" value="1"/>
</dbReference>
<protein>
    <submittedName>
        <fullName evidence="6">ABC transporter ATP-binding protein</fullName>
    </submittedName>
</protein>
<dbReference type="InterPro" id="IPR015854">
    <property type="entry name" value="ABC_transpr_LolD-like"/>
</dbReference>
<dbReference type="PROSITE" id="PS00211">
    <property type="entry name" value="ABC_TRANSPORTER_1"/>
    <property type="match status" value="1"/>
</dbReference>
<comment type="similarity">
    <text evidence="4">Belongs to the ABC transporter superfamily. Macrolide exporter (TC 3.A.1.122) family.</text>
</comment>
<dbReference type="InterPro" id="IPR017871">
    <property type="entry name" value="ABC_transporter-like_CS"/>
</dbReference>
<dbReference type="SMART" id="SM00382">
    <property type="entry name" value="AAA"/>
    <property type="match status" value="1"/>
</dbReference>
<evidence type="ECO:0000313" key="7">
    <source>
        <dbReference type="Proteomes" id="UP000288096"/>
    </source>
</evidence>
<dbReference type="EMBL" id="BEXT01000001">
    <property type="protein sequence ID" value="GBC60283.1"/>
    <property type="molecule type" value="Genomic_DNA"/>
</dbReference>
<dbReference type="GO" id="GO:0016887">
    <property type="term" value="F:ATP hydrolysis activity"/>
    <property type="evidence" value="ECO:0007669"/>
    <property type="project" value="InterPro"/>
</dbReference>
<dbReference type="Pfam" id="PF00005">
    <property type="entry name" value="ABC_tran"/>
    <property type="match status" value="1"/>
</dbReference>
<dbReference type="RefSeq" id="WP_124327719.1">
    <property type="nucleotide sequence ID" value="NZ_BEXT01000001.1"/>
</dbReference>
<organism evidence="6 7">
    <name type="scientific">Desulfonema ishimotonii</name>
    <dbReference type="NCBI Taxonomy" id="45657"/>
    <lineage>
        <taxon>Bacteria</taxon>
        <taxon>Pseudomonadati</taxon>
        <taxon>Thermodesulfobacteriota</taxon>
        <taxon>Desulfobacteria</taxon>
        <taxon>Desulfobacterales</taxon>
        <taxon>Desulfococcaceae</taxon>
        <taxon>Desulfonema</taxon>
    </lineage>
</organism>
<proteinExistence type="inferred from homology"/>
<dbReference type="PANTHER" id="PTHR24220">
    <property type="entry name" value="IMPORT ATP-BINDING PROTEIN"/>
    <property type="match status" value="1"/>
</dbReference>
<evidence type="ECO:0000256" key="3">
    <source>
        <dbReference type="ARBA" id="ARBA00022840"/>
    </source>
</evidence>
<evidence type="ECO:0000256" key="2">
    <source>
        <dbReference type="ARBA" id="ARBA00022741"/>
    </source>
</evidence>
<keyword evidence="2" id="KW-0547">Nucleotide-binding</keyword>
<dbReference type="FunFam" id="3.40.50.300:FF:000032">
    <property type="entry name" value="Export ABC transporter ATP-binding protein"/>
    <property type="match status" value="1"/>
</dbReference>
<evidence type="ECO:0000259" key="5">
    <source>
        <dbReference type="PROSITE" id="PS50893"/>
    </source>
</evidence>
<dbReference type="InterPro" id="IPR003593">
    <property type="entry name" value="AAA+_ATPase"/>
</dbReference>
<accession>A0A401FTJ8</accession>
<keyword evidence="1" id="KW-0813">Transport</keyword>
<name>A0A401FTJ8_9BACT</name>
<dbReference type="InterPro" id="IPR003439">
    <property type="entry name" value="ABC_transporter-like_ATP-bd"/>
</dbReference>
<dbReference type="PROSITE" id="PS50893">
    <property type="entry name" value="ABC_TRANSPORTER_2"/>
    <property type="match status" value="1"/>
</dbReference>
<dbReference type="GO" id="GO:0098796">
    <property type="term" value="C:membrane protein complex"/>
    <property type="evidence" value="ECO:0007669"/>
    <property type="project" value="UniProtKB-ARBA"/>
</dbReference>
<dbReference type="InterPro" id="IPR027417">
    <property type="entry name" value="P-loop_NTPase"/>
</dbReference>
<dbReference type="GO" id="GO:0005524">
    <property type="term" value="F:ATP binding"/>
    <property type="evidence" value="ECO:0007669"/>
    <property type="project" value="UniProtKB-KW"/>
</dbReference>
<comment type="caution">
    <text evidence="6">The sequence shown here is derived from an EMBL/GenBank/DDBJ whole genome shotgun (WGS) entry which is preliminary data.</text>
</comment>
<evidence type="ECO:0000256" key="1">
    <source>
        <dbReference type="ARBA" id="ARBA00022448"/>
    </source>
</evidence>
<dbReference type="Proteomes" id="UP000288096">
    <property type="component" value="Unassembled WGS sequence"/>
</dbReference>